<dbReference type="Pfam" id="PF13962">
    <property type="entry name" value="PGG"/>
    <property type="match status" value="1"/>
</dbReference>
<evidence type="ECO:0000256" key="5">
    <source>
        <dbReference type="ARBA" id="ARBA00023043"/>
    </source>
</evidence>
<proteinExistence type="predicted"/>
<evidence type="ECO:0000313" key="11">
    <source>
        <dbReference type="Proteomes" id="UP001161247"/>
    </source>
</evidence>
<keyword evidence="4 8" id="KW-1133">Transmembrane helix</keyword>
<evidence type="ECO:0000313" key="10">
    <source>
        <dbReference type="EMBL" id="CAI9106064.1"/>
    </source>
</evidence>
<dbReference type="EMBL" id="OX459122">
    <property type="protein sequence ID" value="CAI9106064.1"/>
    <property type="molecule type" value="Genomic_DNA"/>
</dbReference>
<keyword evidence="11" id="KW-1185">Reference proteome</keyword>
<accession>A0AAV1DDW9</accession>
<keyword evidence="5 7" id="KW-0040">ANK repeat</keyword>
<dbReference type="PANTHER" id="PTHR24186">
    <property type="entry name" value="PROTEIN PHOSPHATASE 1 REGULATORY SUBUNIT"/>
    <property type="match status" value="1"/>
</dbReference>
<evidence type="ECO:0000256" key="2">
    <source>
        <dbReference type="ARBA" id="ARBA00022692"/>
    </source>
</evidence>
<keyword evidence="2 8" id="KW-0812">Transmembrane</keyword>
<feature type="domain" description="PGG" evidence="9">
    <location>
        <begin position="252"/>
        <end position="365"/>
    </location>
</feature>
<dbReference type="SUPFAM" id="SSF48403">
    <property type="entry name" value="Ankyrin repeat"/>
    <property type="match status" value="1"/>
</dbReference>
<evidence type="ECO:0000256" key="1">
    <source>
        <dbReference type="ARBA" id="ARBA00004141"/>
    </source>
</evidence>
<name>A0AAV1DDW9_OLDCO</name>
<gene>
    <name evidence="10" type="ORF">OLC1_LOCUS14636</name>
</gene>
<keyword evidence="6 8" id="KW-0472">Membrane</keyword>
<reference evidence="10" key="1">
    <citation type="submission" date="2023-03" db="EMBL/GenBank/DDBJ databases">
        <authorList>
            <person name="Julca I."/>
        </authorList>
    </citation>
    <scope>NUCLEOTIDE SEQUENCE</scope>
</reference>
<protein>
    <submittedName>
        <fullName evidence="10">OLC1v1005122C1</fullName>
    </submittedName>
</protein>
<dbReference type="PROSITE" id="PS50297">
    <property type="entry name" value="ANK_REP_REGION"/>
    <property type="match status" value="1"/>
</dbReference>
<feature type="transmembrane region" description="Helical" evidence="8">
    <location>
        <begin position="311"/>
        <end position="330"/>
    </location>
</feature>
<feature type="transmembrane region" description="Helical" evidence="8">
    <location>
        <begin position="383"/>
        <end position="404"/>
    </location>
</feature>
<organism evidence="10 11">
    <name type="scientific">Oldenlandia corymbosa var. corymbosa</name>
    <dbReference type="NCBI Taxonomy" id="529605"/>
    <lineage>
        <taxon>Eukaryota</taxon>
        <taxon>Viridiplantae</taxon>
        <taxon>Streptophyta</taxon>
        <taxon>Embryophyta</taxon>
        <taxon>Tracheophyta</taxon>
        <taxon>Spermatophyta</taxon>
        <taxon>Magnoliopsida</taxon>
        <taxon>eudicotyledons</taxon>
        <taxon>Gunneridae</taxon>
        <taxon>Pentapetalae</taxon>
        <taxon>asterids</taxon>
        <taxon>lamiids</taxon>
        <taxon>Gentianales</taxon>
        <taxon>Rubiaceae</taxon>
        <taxon>Rubioideae</taxon>
        <taxon>Spermacoceae</taxon>
        <taxon>Hedyotis-Oldenlandia complex</taxon>
        <taxon>Oldenlandia</taxon>
    </lineage>
</organism>
<feature type="repeat" description="ANK" evidence="7">
    <location>
        <begin position="148"/>
        <end position="183"/>
    </location>
</feature>
<dbReference type="GO" id="GO:0005886">
    <property type="term" value="C:plasma membrane"/>
    <property type="evidence" value="ECO:0007669"/>
    <property type="project" value="TreeGrafter"/>
</dbReference>
<feature type="transmembrane region" description="Helical" evidence="8">
    <location>
        <begin position="342"/>
        <end position="363"/>
    </location>
</feature>
<comment type="subcellular location">
    <subcellularLocation>
        <location evidence="1">Membrane</location>
        <topology evidence="1">Multi-pass membrane protein</topology>
    </subcellularLocation>
</comment>
<dbReference type="SMART" id="SM00248">
    <property type="entry name" value="ANK"/>
    <property type="match status" value="4"/>
</dbReference>
<dbReference type="PROSITE" id="PS50088">
    <property type="entry name" value="ANK_REPEAT"/>
    <property type="match status" value="1"/>
</dbReference>
<keyword evidence="3" id="KW-0677">Repeat</keyword>
<evidence type="ECO:0000256" key="7">
    <source>
        <dbReference type="PROSITE-ProRule" id="PRU00023"/>
    </source>
</evidence>
<dbReference type="InterPro" id="IPR026961">
    <property type="entry name" value="PGG_dom"/>
</dbReference>
<evidence type="ECO:0000256" key="3">
    <source>
        <dbReference type="ARBA" id="ARBA00022737"/>
    </source>
</evidence>
<sequence>MEQKRLFDAAYTGDVATLFQLLEENLNLMYRSYLDCEDKNVLHFSAMLGNLEFVQATLHVFSCSSFSDMCFANDRYGRNPLHLAAINKRLNILHLVDDYDVMKQAALEKPQGGGTILHLSVKHNQLEAMKLLMQIFTHPKFVGAKDEDGMTILHLALENNQNQRGEIIMYLIENAAEIINIKNGNDKTAVDLFLEQARIPPRDLIMVRRNKRLFLKLESDEVIKDCFLRSKAQFGGDDIFDTEYLHHLLNSIDKSRDAIMIVASIIATMAFQLMANLPGGVWQDNLLEGPAPHQAGESVLAVTQPVVYRRLIWGNTVAFVSSLTIIMMMLGNGMSNRSRLPIIRLVILCAAMAVSVASISYTYALLSEPLVPEPARWGQSPNLLALIIVAIVMCIPMILPTSGVRTCYTFF</sequence>
<dbReference type="AlphaFoldDB" id="A0AAV1DDW9"/>
<dbReference type="Gene3D" id="1.25.40.20">
    <property type="entry name" value="Ankyrin repeat-containing domain"/>
    <property type="match status" value="2"/>
</dbReference>
<feature type="transmembrane region" description="Helical" evidence="8">
    <location>
        <begin position="258"/>
        <end position="277"/>
    </location>
</feature>
<evidence type="ECO:0000256" key="8">
    <source>
        <dbReference type="SAM" id="Phobius"/>
    </source>
</evidence>
<dbReference type="Proteomes" id="UP001161247">
    <property type="component" value="Chromosome 5"/>
</dbReference>
<dbReference type="PANTHER" id="PTHR24186:SF37">
    <property type="entry name" value="PGG DOMAIN-CONTAINING PROTEIN"/>
    <property type="match status" value="1"/>
</dbReference>
<dbReference type="InterPro" id="IPR036770">
    <property type="entry name" value="Ankyrin_rpt-contain_sf"/>
</dbReference>
<dbReference type="Pfam" id="PF12796">
    <property type="entry name" value="Ank_2"/>
    <property type="match status" value="2"/>
</dbReference>
<evidence type="ECO:0000256" key="4">
    <source>
        <dbReference type="ARBA" id="ARBA00022989"/>
    </source>
</evidence>
<dbReference type="InterPro" id="IPR002110">
    <property type="entry name" value="Ankyrin_rpt"/>
</dbReference>
<evidence type="ECO:0000259" key="9">
    <source>
        <dbReference type="Pfam" id="PF13962"/>
    </source>
</evidence>
<evidence type="ECO:0000256" key="6">
    <source>
        <dbReference type="ARBA" id="ARBA00023136"/>
    </source>
</evidence>